<evidence type="ECO:0008006" key="4">
    <source>
        <dbReference type="Google" id="ProtNLM"/>
    </source>
</evidence>
<name>A0A816G7B4_9BILA</name>
<evidence type="ECO:0000256" key="1">
    <source>
        <dbReference type="SAM" id="MobiDB-lite"/>
    </source>
</evidence>
<dbReference type="EMBL" id="CAJNOW010019036">
    <property type="protein sequence ID" value="CAF1670077.1"/>
    <property type="molecule type" value="Genomic_DNA"/>
</dbReference>
<sequence length="551" mass="61393">MFQTEALIDTSILPSDIMSLRDVKFFDFVRKEAGDAAADLFEIQSINCVKSLLMTADVYCIMNLKSNALHDFKNKHGFMLDDDTFIIKPGIKGNVDYLIDLLRQKCTDDAKIAKSSKRNQSSPPLDRTTDTSSTITESTITVLSSNLSNVVTAKSLNLSLDEHKTYIIDTFNNWCKNNESRLNLSNLSLIEGQHYSISILNDASGVLKANIKCCCNKWISLTNNRGKFQLSNFYRHLQDFRNDNTCNEMKKLIKNATASDQDSSTDNQQSFTSSDTAPDQELSAENQQSLTSSDNASDQGSLADNLVSATTVSVATTSNLILLNSSSTSIPTADHESLEQPSPLLKNKRGAKRKLQSAESCYNKKEALISRLDNFDLNGADIFFLNRQPLRNVKNAEQLIPVFAVPPAGPTPIVRTLRQVLQEKRLEIQERKLLILIATDGVPTNDNGQQETKPLEHALRHERNPINRIQVTLIACTDDNECKISNLDVADDYRSEREEIQKVQGKNFPFSFGGILMGAIDNWFDERRVTGNAPPDRHGTKGKKKGACCIL</sequence>
<feature type="compositionally biased region" description="Low complexity" evidence="1">
    <location>
        <begin position="257"/>
        <end position="276"/>
    </location>
</feature>
<accession>A0A816G7B4</accession>
<feature type="compositionally biased region" description="Polar residues" evidence="1">
    <location>
        <begin position="283"/>
        <end position="298"/>
    </location>
</feature>
<feature type="region of interest" description="Disordered" evidence="1">
    <location>
        <begin position="113"/>
        <end position="133"/>
    </location>
</feature>
<reference evidence="2" key="1">
    <citation type="submission" date="2021-02" db="EMBL/GenBank/DDBJ databases">
        <authorList>
            <person name="Nowell W R."/>
        </authorList>
    </citation>
    <scope>NUCLEOTIDE SEQUENCE</scope>
</reference>
<proteinExistence type="predicted"/>
<feature type="region of interest" description="Disordered" evidence="1">
    <location>
        <begin position="257"/>
        <end position="298"/>
    </location>
</feature>
<evidence type="ECO:0000313" key="2">
    <source>
        <dbReference type="EMBL" id="CAF1670077.1"/>
    </source>
</evidence>
<organism evidence="2 3">
    <name type="scientific">Rotaria magnacalcarata</name>
    <dbReference type="NCBI Taxonomy" id="392030"/>
    <lineage>
        <taxon>Eukaryota</taxon>
        <taxon>Metazoa</taxon>
        <taxon>Spiralia</taxon>
        <taxon>Gnathifera</taxon>
        <taxon>Rotifera</taxon>
        <taxon>Eurotatoria</taxon>
        <taxon>Bdelloidea</taxon>
        <taxon>Philodinida</taxon>
        <taxon>Philodinidae</taxon>
        <taxon>Rotaria</taxon>
    </lineage>
</organism>
<comment type="caution">
    <text evidence="2">The sequence shown here is derived from an EMBL/GenBank/DDBJ whole genome shotgun (WGS) entry which is preliminary data.</text>
</comment>
<gene>
    <name evidence="2" type="ORF">KQP761_LOCUS34066</name>
</gene>
<protein>
    <recommendedName>
        <fullName evidence="4">VWFA domain-containing protein</fullName>
    </recommendedName>
</protein>
<dbReference type="AlphaFoldDB" id="A0A816G7B4"/>
<dbReference type="Proteomes" id="UP000663834">
    <property type="component" value="Unassembled WGS sequence"/>
</dbReference>
<evidence type="ECO:0000313" key="3">
    <source>
        <dbReference type="Proteomes" id="UP000663834"/>
    </source>
</evidence>
<dbReference type="OrthoDB" id="10064054at2759"/>